<feature type="non-terminal residue" evidence="1">
    <location>
        <position position="93"/>
    </location>
</feature>
<evidence type="ECO:0000313" key="2">
    <source>
        <dbReference type="Proteomes" id="UP001187531"/>
    </source>
</evidence>
<dbReference type="Proteomes" id="UP001187531">
    <property type="component" value="Unassembled WGS sequence"/>
</dbReference>
<name>A0AA88IGF7_ARTSF</name>
<sequence length="93" mass="10482">MGPVQTDKRKLTELFKVNSGVRQGSSCPQNSKEYSLTLKANEVEEIEVFDILGANAGRNDLQNEVTNFMRKLGISDHHLEIEDAHSINCYDEN</sequence>
<proteinExistence type="predicted"/>
<dbReference type="AlphaFoldDB" id="A0AA88IGF7"/>
<comment type="caution">
    <text evidence="1">The sequence shown here is derived from an EMBL/GenBank/DDBJ whole genome shotgun (WGS) entry which is preliminary data.</text>
</comment>
<gene>
    <name evidence="1" type="ORF">QYM36_007587</name>
</gene>
<organism evidence="1 2">
    <name type="scientific">Artemia franciscana</name>
    <name type="common">Brine shrimp</name>
    <name type="synonym">Artemia sanfranciscana</name>
    <dbReference type="NCBI Taxonomy" id="6661"/>
    <lineage>
        <taxon>Eukaryota</taxon>
        <taxon>Metazoa</taxon>
        <taxon>Ecdysozoa</taxon>
        <taxon>Arthropoda</taxon>
        <taxon>Crustacea</taxon>
        <taxon>Branchiopoda</taxon>
        <taxon>Anostraca</taxon>
        <taxon>Artemiidae</taxon>
        <taxon>Artemia</taxon>
    </lineage>
</organism>
<evidence type="ECO:0000313" key="1">
    <source>
        <dbReference type="EMBL" id="KAK2726789.1"/>
    </source>
</evidence>
<protein>
    <submittedName>
        <fullName evidence="1">Uncharacterized protein</fullName>
    </submittedName>
</protein>
<keyword evidence="2" id="KW-1185">Reference proteome</keyword>
<accession>A0AA88IGF7</accession>
<dbReference type="EMBL" id="JAVRJZ010000001">
    <property type="protein sequence ID" value="KAK2726789.1"/>
    <property type="molecule type" value="Genomic_DNA"/>
</dbReference>
<reference evidence="1" key="1">
    <citation type="submission" date="2023-07" db="EMBL/GenBank/DDBJ databases">
        <title>Chromosome-level genome assembly of Artemia franciscana.</title>
        <authorList>
            <person name="Jo E."/>
        </authorList>
    </citation>
    <scope>NUCLEOTIDE SEQUENCE</scope>
    <source>
        <tissue evidence="1">Whole body</tissue>
    </source>
</reference>